<sequence length="268" mass="29533">MTDARSQFDAFRKRREEAVRGPQGNLALALTEWVTEATDVDSVPGTWAPSPAGEGLLVSATDGDDIIVDGHYVDGTATVYTKTSMTPSSVHFGDGRTGFAIADGDRVALRVWDPERAEQLGFEGLDHFDFDPQWQLTGRFEPVDEGVDFEHERSQGGKPREAKSPGIVHFKHEGEQYKLLALRSGDSLQIVFADATTGHDTYGVGRFLFARPDEDGNVDLDFNRAIVPPCSMSDQFNCPLPPLSNRFPFRVEAGEKKPMFAKEPAREA</sequence>
<dbReference type="Pfam" id="PF07920">
    <property type="entry name" value="DUF1684"/>
    <property type="match status" value="1"/>
</dbReference>
<organism evidence="1 2">
    <name type="scientific">Candidatus Agrococcus pullicola</name>
    <dbReference type="NCBI Taxonomy" id="2838429"/>
    <lineage>
        <taxon>Bacteria</taxon>
        <taxon>Bacillati</taxon>
        <taxon>Actinomycetota</taxon>
        <taxon>Actinomycetes</taxon>
        <taxon>Micrococcales</taxon>
        <taxon>Microbacteriaceae</taxon>
        <taxon>Agrococcus</taxon>
    </lineage>
</organism>
<dbReference type="PANTHER" id="PTHR41913:SF1">
    <property type="entry name" value="DUF1684 DOMAIN-CONTAINING PROTEIN"/>
    <property type="match status" value="1"/>
</dbReference>
<reference evidence="1" key="1">
    <citation type="journal article" date="2021" name="PeerJ">
        <title>Extensive microbial diversity within the chicken gut microbiome revealed by metagenomics and culture.</title>
        <authorList>
            <person name="Gilroy R."/>
            <person name="Ravi A."/>
            <person name="Getino M."/>
            <person name="Pursley I."/>
            <person name="Horton D.L."/>
            <person name="Alikhan N.F."/>
            <person name="Baker D."/>
            <person name="Gharbi K."/>
            <person name="Hall N."/>
            <person name="Watson M."/>
            <person name="Adriaenssens E.M."/>
            <person name="Foster-Nyarko E."/>
            <person name="Jarju S."/>
            <person name="Secka A."/>
            <person name="Antonio M."/>
            <person name="Oren A."/>
            <person name="Chaudhuri R.R."/>
            <person name="La Ragione R."/>
            <person name="Hildebrand F."/>
            <person name="Pallen M.J."/>
        </authorList>
    </citation>
    <scope>NUCLEOTIDE SEQUENCE</scope>
    <source>
        <strain evidence="1">ChiGjej1B1-98</strain>
    </source>
</reference>
<proteinExistence type="predicted"/>
<name>A0A9D1YW85_9MICO</name>
<evidence type="ECO:0000313" key="2">
    <source>
        <dbReference type="Proteomes" id="UP000824005"/>
    </source>
</evidence>
<dbReference type="InterPro" id="IPR012467">
    <property type="entry name" value="DUF1684"/>
</dbReference>
<dbReference type="Proteomes" id="UP000824005">
    <property type="component" value="Unassembled WGS sequence"/>
</dbReference>
<protein>
    <submittedName>
        <fullName evidence="1">DUF1684 domain-containing protein</fullName>
    </submittedName>
</protein>
<evidence type="ECO:0000313" key="1">
    <source>
        <dbReference type="EMBL" id="HIY65126.1"/>
    </source>
</evidence>
<dbReference type="PANTHER" id="PTHR41913">
    <property type="entry name" value="DUF1684 DOMAIN-CONTAINING PROTEIN"/>
    <property type="match status" value="1"/>
</dbReference>
<accession>A0A9D1YW85</accession>
<gene>
    <name evidence="1" type="ORF">H9830_02485</name>
</gene>
<comment type="caution">
    <text evidence="1">The sequence shown here is derived from an EMBL/GenBank/DDBJ whole genome shotgun (WGS) entry which is preliminary data.</text>
</comment>
<reference evidence="1" key="2">
    <citation type="submission" date="2021-04" db="EMBL/GenBank/DDBJ databases">
        <authorList>
            <person name="Gilroy R."/>
        </authorList>
    </citation>
    <scope>NUCLEOTIDE SEQUENCE</scope>
    <source>
        <strain evidence="1">ChiGjej1B1-98</strain>
    </source>
</reference>
<dbReference type="AlphaFoldDB" id="A0A9D1YW85"/>
<dbReference type="EMBL" id="DXDC01000073">
    <property type="protein sequence ID" value="HIY65126.1"/>
    <property type="molecule type" value="Genomic_DNA"/>
</dbReference>